<name>Q114S0_TRIEI</name>
<dbReference type="HOGENOM" id="CLU_124487_0_0_3"/>
<dbReference type="AlphaFoldDB" id="Q114S0"/>
<proteinExistence type="predicted"/>
<dbReference type="EMBL" id="CP000393">
    <property type="protein sequence ID" value="ABG51004.1"/>
    <property type="molecule type" value="Genomic_DNA"/>
</dbReference>
<organism evidence="1">
    <name type="scientific">Trichodesmium erythraeum (strain IMS101)</name>
    <dbReference type="NCBI Taxonomy" id="203124"/>
    <lineage>
        <taxon>Bacteria</taxon>
        <taxon>Bacillati</taxon>
        <taxon>Cyanobacteriota</taxon>
        <taxon>Cyanophyceae</taxon>
        <taxon>Oscillatoriophycideae</taxon>
        <taxon>Oscillatoriales</taxon>
        <taxon>Microcoleaceae</taxon>
        <taxon>Trichodesmium</taxon>
    </lineage>
</organism>
<dbReference type="OrthoDB" id="467906at2"/>
<dbReference type="STRING" id="203124.Tery_1744"/>
<dbReference type="RefSeq" id="WP_011611379.1">
    <property type="nucleotide sequence ID" value="NC_008312.1"/>
</dbReference>
<gene>
    <name evidence="1" type="ordered locus">Tery_1744</name>
</gene>
<dbReference type="eggNOG" id="ENOG502ZQCI">
    <property type="taxonomic scope" value="Bacteria"/>
</dbReference>
<reference evidence="1" key="1">
    <citation type="submission" date="2006-06" db="EMBL/GenBank/DDBJ databases">
        <title>Complete sequence of Trichodesmium erythraeum IMS101.</title>
        <authorList>
            <consortium name="US DOE Joint Genome Institute"/>
            <person name="Copeland A."/>
            <person name="Lucas S."/>
            <person name="Lapidus A."/>
            <person name="Barry K."/>
            <person name="Detter J.C."/>
            <person name="Glavina del Rio T."/>
            <person name="Hammon N."/>
            <person name="Israni S."/>
            <person name="Dalin E."/>
            <person name="Tice H."/>
            <person name="Pitluck S."/>
            <person name="Kiss H."/>
            <person name="Munk A.C."/>
            <person name="Brettin T."/>
            <person name="Bruce D."/>
            <person name="Han C."/>
            <person name="Tapia R."/>
            <person name="Gilna P."/>
            <person name="Schmutz J."/>
            <person name="Larimer F."/>
            <person name="Land M."/>
            <person name="Hauser L."/>
            <person name="Kyrpides N."/>
            <person name="Kim E."/>
            <person name="Richardson P."/>
        </authorList>
    </citation>
    <scope>NUCLEOTIDE SEQUENCE [LARGE SCALE GENOMIC DNA]</scope>
    <source>
        <strain evidence="1">IMS101</strain>
    </source>
</reference>
<protein>
    <submittedName>
        <fullName evidence="1">Uncharacterized protein</fullName>
    </submittedName>
</protein>
<sequence length="196" mass="22903">MVVKKSDYEALLAEYSNSKALIALLKQYRLYLEMVPSFRRPEDSLVTIPLPIIRLREEGYESGKTVPLPCDLGIFMCDPEWKVKTGVEIFIFIYRPQEDFSDILTRWRETQVLLDREYEWVMPQVHKHIYSQEAEEIYPLFVLFSETPERVKRGLMGANLPFVIQSTYDSLEVEVEQSNIEIKTILSQIDDGVDDS</sequence>
<evidence type="ECO:0000313" key="1">
    <source>
        <dbReference type="EMBL" id="ABG51004.1"/>
    </source>
</evidence>
<dbReference type="KEGG" id="ter:Tery_1744"/>
<accession>Q114S0</accession>